<dbReference type="Gene3D" id="3.30.40.10">
    <property type="entry name" value="Zinc/RING finger domain, C3HC4 (zinc finger)"/>
    <property type="match status" value="1"/>
</dbReference>
<name>A0AAN9M9C2_CANGL</name>
<dbReference type="SMART" id="SM00184">
    <property type="entry name" value="RING"/>
    <property type="match status" value="1"/>
</dbReference>
<dbReference type="PROSITE" id="PS50089">
    <property type="entry name" value="ZF_RING_2"/>
    <property type="match status" value="1"/>
</dbReference>
<dbReference type="PANTHER" id="PTHR45676">
    <property type="entry name" value="RING-H2 FINGER PROTEIN ATL51-RELATED"/>
    <property type="match status" value="1"/>
</dbReference>
<dbReference type="EMBL" id="JAYMYQ010000002">
    <property type="protein sequence ID" value="KAK7350266.1"/>
    <property type="molecule type" value="Genomic_DNA"/>
</dbReference>
<evidence type="ECO:0000313" key="5">
    <source>
        <dbReference type="Proteomes" id="UP001367508"/>
    </source>
</evidence>
<evidence type="ECO:0000313" key="4">
    <source>
        <dbReference type="EMBL" id="KAK7350266.1"/>
    </source>
</evidence>
<feature type="transmembrane region" description="Helical" evidence="2">
    <location>
        <begin position="41"/>
        <end position="62"/>
    </location>
</feature>
<keyword evidence="5" id="KW-1185">Reference proteome</keyword>
<evidence type="ECO:0000256" key="1">
    <source>
        <dbReference type="PROSITE-ProRule" id="PRU00175"/>
    </source>
</evidence>
<dbReference type="Pfam" id="PF13639">
    <property type="entry name" value="zf-RING_2"/>
    <property type="match status" value="1"/>
</dbReference>
<dbReference type="GO" id="GO:0016567">
    <property type="term" value="P:protein ubiquitination"/>
    <property type="evidence" value="ECO:0007669"/>
    <property type="project" value="TreeGrafter"/>
</dbReference>
<keyword evidence="1" id="KW-0479">Metal-binding</keyword>
<dbReference type="Proteomes" id="UP001367508">
    <property type="component" value="Unassembled WGS sequence"/>
</dbReference>
<keyword evidence="2" id="KW-0472">Membrane</keyword>
<dbReference type="InterPro" id="IPR001841">
    <property type="entry name" value="Znf_RING"/>
</dbReference>
<keyword evidence="2" id="KW-1133">Transmembrane helix</keyword>
<dbReference type="SUPFAM" id="SSF57850">
    <property type="entry name" value="RING/U-box"/>
    <property type="match status" value="1"/>
</dbReference>
<gene>
    <name evidence="4" type="ORF">VNO77_08654</name>
</gene>
<keyword evidence="1" id="KW-0862">Zinc</keyword>
<evidence type="ECO:0000259" key="3">
    <source>
        <dbReference type="PROSITE" id="PS50089"/>
    </source>
</evidence>
<dbReference type="InterPro" id="IPR013083">
    <property type="entry name" value="Znf_RING/FYVE/PHD"/>
</dbReference>
<protein>
    <recommendedName>
        <fullName evidence="3">RING-type domain-containing protein</fullName>
    </recommendedName>
</protein>
<keyword evidence="1" id="KW-0863">Zinc-finger</keyword>
<sequence>MEHTTSATPTKPPLPLAVTLSAVSPPVPCPCGYVDLSPFEFILFLVAIITIPALVYTFIFVFGCPSGRHRPEQNSIDVSDNLHNGDATSVSNVRYWKEVNGKEVAGDCPVCLSSFADGEKLRQLNACKHLFHVDCINLWLSNHFNCPICRATVAGKRPLASAPARDQDLQQGLPDASALV</sequence>
<organism evidence="4 5">
    <name type="scientific">Canavalia gladiata</name>
    <name type="common">Sword bean</name>
    <name type="synonym">Dolichos gladiatus</name>
    <dbReference type="NCBI Taxonomy" id="3824"/>
    <lineage>
        <taxon>Eukaryota</taxon>
        <taxon>Viridiplantae</taxon>
        <taxon>Streptophyta</taxon>
        <taxon>Embryophyta</taxon>
        <taxon>Tracheophyta</taxon>
        <taxon>Spermatophyta</taxon>
        <taxon>Magnoliopsida</taxon>
        <taxon>eudicotyledons</taxon>
        <taxon>Gunneridae</taxon>
        <taxon>Pentapetalae</taxon>
        <taxon>rosids</taxon>
        <taxon>fabids</taxon>
        <taxon>Fabales</taxon>
        <taxon>Fabaceae</taxon>
        <taxon>Papilionoideae</taxon>
        <taxon>50 kb inversion clade</taxon>
        <taxon>NPAAA clade</taxon>
        <taxon>indigoferoid/millettioid clade</taxon>
        <taxon>Phaseoleae</taxon>
        <taxon>Canavalia</taxon>
    </lineage>
</organism>
<dbReference type="GO" id="GO:0008270">
    <property type="term" value="F:zinc ion binding"/>
    <property type="evidence" value="ECO:0007669"/>
    <property type="project" value="UniProtKB-KW"/>
</dbReference>
<dbReference type="CDD" id="cd16461">
    <property type="entry name" value="RING-H2_EL5-like"/>
    <property type="match status" value="1"/>
</dbReference>
<evidence type="ECO:0000256" key="2">
    <source>
        <dbReference type="SAM" id="Phobius"/>
    </source>
</evidence>
<feature type="domain" description="RING-type" evidence="3">
    <location>
        <begin position="108"/>
        <end position="150"/>
    </location>
</feature>
<dbReference type="PANTHER" id="PTHR45676:SF88">
    <property type="entry name" value="RING-H2 FINGER PROTEIN ATL33"/>
    <property type="match status" value="1"/>
</dbReference>
<dbReference type="AlphaFoldDB" id="A0AAN9M9C2"/>
<keyword evidence="2" id="KW-0812">Transmembrane</keyword>
<accession>A0AAN9M9C2</accession>
<proteinExistence type="predicted"/>
<reference evidence="4 5" key="1">
    <citation type="submission" date="2024-01" db="EMBL/GenBank/DDBJ databases">
        <title>The genomes of 5 underutilized Papilionoideae crops provide insights into root nodulation and disease resistanc.</title>
        <authorList>
            <person name="Jiang F."/>
        </authorList>
    </citation>
    <scope>NUCLEOTIDE SEQUENCE [LARGE SCALE GENOMIC DNA]</scope>
    <source>
        <strain evidence="4">LVBAO_FW01</strain>
        <tissue evidence="4">Leaves</tissue>
    </source>
</reference>
<comment type="caution">
    <text evidence="4">The sequence shown here is derived from an EMBL/GenBank/DDBJ whole genome shotgun (WGS) entry which is preliminary data.</text>
</comment>